<evidence type="ECO:0000256" key="5">
    <source>
        <dbReference type="ARBA" id="ARBA00023136"/>
    </source>
</evidence>
<keyword evidence="4 6" id="KW-1133">Transmembrane helix</keyword>
<evidence type="ECO:0000313" key="7">
    <source>
        <dbReference type="EMBL" id="BDP41821.1"/>
    </source>
</evidence>
<dbReference type="EMBL" id="AP026560">
    <property type="protein sequence ID" value="BDP41821.1"/>
    <property type="molecule type" value="Genomic_DNA"/>
</dbReference>
<keyword evidence="5 6" id="KW-0472">Membrane</keyword>
<proteinExistence type="predicted"/>
<feature type="transmembrane region" description="Helical" evidence="6">
    <location>
        <begin position="286"/>
        <end position="305"/>
    </location>
</feature>
<evidence type="ECO:0000256" key="3">
    <source>
        <dbReference type="ARBA" id="ARBA00022692"/>
    </source>
</evidence>
<dbReference type="PANTHER" id="PTHR23513">
    <property type="entry name" value="INTEGRAL MEMBRANE EFFLUX PROTEIN-RELATED"/>
    <property type="match status" value="1"/>
</dbReference>
<dbReference type="Proteomes" id="UP001064971">
    <property type="component" value="Chromosome"/>
</dbReference>
<evidence type="ECO:0000256" key="6">
    <source>
        <dbReference type="SAM" id="Phobius"/>
    </source>
</evidence>
<feature type="transmembrane region" description="Helical" evidence="6">
    <location>
        <begin position="380"/>
        <end position="400"/>
    </location>
</feature>
<dbReference type="Pfam" id="PF07690">
    <property type="entry name" value="MFS_1"/>
    <property type="match status" value="1"/>
</dbReference>
<keyword evidence="2" id="KW-1003">Cell membrane</keyword>
<reference evidence="7" key="1">
    <citation type="submission" date="2022-07" db="EMBL/GenBank/DDBJ databases">
        <title>Complete Genome Sequence of the Radioresistant Bacterium Deinococcus aetherius ST0316, Isolated from the Air Dust collected in Lower Stratosphere above Japan.</title>
        <authorList>
            <person name="Satoh K."/>
            <person name="Hagiwara K."/>
            <person name="Katsumata K."/>
            <person name="Kubo A."/>
            <person name="Yokobori S."/>
            <person name="Yamagishi A."/>
            <person name="Oono Y."/>
            <person name="Narumi I."/>
        </authorList>
    </citation>
    <scope>NUCLEOTIDE SEQUENCE</scope>
    <source>
        <strain evidence="7">ST0316</strain>
    </source>
</reference>
<feature type="transmembrane region" description="Helical" evidence="6">
    <location>
        <begin position="311"/>
        <end position="330"/>
    </location>
</feature>
<evidence type="ECO:0000256" key="2">
    <source>
        <dbReference type="ARBA" id="ARBA00022475"/>
    </source>
</evidence>
<dbReference type="PANTHER" id="PTHR23513:SF6">
    <property type="entry name" value="MAJOR FACILITATOR SUPERFAMILY ASSOCIATED DOMAIN-CONTAINING PROTEIN"/>
    <property type="match status" value="1"/>
</dbReference>
<keyword evidence="3 6" id="KW-0812">Transmembrane</keyword>
<comment type="subcellular location">
    <subcellularLocation>
        <location evidence="1">Cell membrane</location>
        <topology evidence="1">Multi-pass membrane protein</topology>
    </subcellularLocation>
</comment>
<keyword evidence="8" id="KW-1185">Reference proteome</keyword>
<organism evidence="7 8">
    <name type="scientific">Deinococcus aetherius</name>
    <dbReference type="NCBI Taxonomy" id="200252"/>
    <lineage>
        <taxon>Bacteria</taxon>
        <taxon>Thermotogati</taxon>
        <taxon>Deinococcota</taxon>
        <taxon>Deinococci</taxon>
        <taxon>Deinococcales</taxon>
        <taxon>Deinococcaceae</taxon>
        <taxon>Deinococcus</taxon>
    </lineage>
</organism>
<dbReference type="SUPFAM" id="SSF103473">
    <property type="entry name" value="MFS general substrate transporter"/>
    <property type="match status" value="1"/>
</dbReference>
<dbReference type="RefSeq" id="WP_264774547.1">
    <property type="nucleotide sequence ID" value="NZ_AP026560.1"/>
</dbReference>
<gene>
    <name evidence="7" type="ORF">DAETH_17900</name>
</gene>
<dbReference type="CDD" id="cd06173">
    <property type="entry name" value="MFS_MefA_like"/>
    <property type="match status" value="1"/>
</dbReference>
<feature type="transmembrane region" description="Helical" evidence="6">
    <location>
        <begin position="71"/>
        <end position="92"/>
    </location>
</feature>
<feature type="transmembrane region" description="Helical" evidence="6">
    <location>
        <begin position="204"/>
        <end position="223"/>
    </location>
</feature>
<protein>
    <submittedName>
        <fullName evidence="7">MFS transporter</fullName>
    </submittedName>
</protein>
<evidence type="ECO:0000313" key="8">
    <source>
        <dbReference type="Proteomes" id="UP001064971"/>
    </source>
</evidence>
<feature type="transmembrane region" description="Helical" evidence="6">
    <location>
        <begin position="164"/>
        <end position="183"/>
    </location>
</feature>
<evidence type="ECO:0000256" key="4">
    <source>
        <dbReference type="ARBA" id="ARBA00022989"/>
    </source>
</evidence>
<dbReference type="InterPro" id="IPR011701">
    <property type="entry name" value="MFS"/>
</dbReference>
<evidence type="ECO:0000256" key="1">
    <source>
        <dbReference type="ARBA" id="ARBA00004651"/>
    </source>
</evidence>
<feature type="transmembrane region" description="Helical" evidence="6">
    <location>
        <begin position="99"/>
        <end position="118"/>
    </location>
</feature>
<feature type="transmembrane region" description="Helical" evidence="6">
    <location>
        <begin position="243"/>
        <end position="266"/>
    </location>
</feature>
<accession>A0ABN6REQ3</accession>
<dbReference type="Gene3D" id="1.20.1250.20">
    <property type="entry name" value="MFS general substrate transporter like domains"/>
    <property type="match status" value="1"/>
</dbReference>
<name>A0ABN6REQ3_9DEIO</name>
<sequence length="414" mass="42045">MPTPLTLLGRAEGWSALGEQVYLLALPLTAAQVLHASPAQVGLLVTAELLPVVLLSLPLGTWLEECSHRRVLVWGSALRGAVLAALPLAPLLGGLRLEGLYLVSFALGTLGLACTLARQSLLPDVVPPSALTEANGRLEVVRSGVEVVGPGVAGGLVTALGAPLALLGGVAAFLGSAVALGGLPEEPHRTRGMTRPAWQETREGLAFVWNHGLLQCHVLTAATLNLARGAFEAVFVLYLAREIGLGVISIGVVFTVGNVGFLVGAWAARSGTRLGTVLPATTPPAVLAPLLAGAGLLGVPLVGGLGGGNLIAVPLFALTLAVQGVGVVVWGIQHVSLRQALTPPALQSRVHASAGFLAGLPLPLGAWLGGLTAEHFGTSAALWGIGVTGLGACGWLLPAVGRARCRHLRGEAEG</sequence>
<dbReference type="InterPro" id="IPR036259">
    <property type="entry name" value="MFS_trans_sf"/>
</dbReference>
<feature type="transmembrane region" description="Helical" evidence="6">
    <location>
        <begin position="350"/>
        <end position="368"/>
    </location>
</feature>
<feature type="transmembrane region" description="Helical" evidence="6">
    <location>
        <begin position="41"/>
        <end position="59"/>
    </location>
</feature>